<proteinExistence type="inferred from homology"/>
<dbReference type="Gene3D" id="3.20.20.70">
    <property type="entry name" value="Aldolase class I"/>
    <property type="match status" value="1"/>
</dbReference>
<keyword evidence="7" id="KW-0663">Pyridoxal phosphate</keyword>
<reference evidence="10 11" key="1">
    <citation type="journal article" date="2020" name="Microorganisms">
        <title>Osmotic Adaptation and Compatible Solute Biosynthesis of Phototrophic Bacteria as Revealed from Genome Analyses.</title>
        <authorList>
            <person name="Imhoff J.F."/>
            <person name="Rahn T."/>
            <person name="Kunzel S."/>
            <person name="Keller A."/>
            <person name="Neulinger S.C."/>
        </authorList>
    </citation>
    <scope>NUCLEOTIDE SEQUENCE [LARGE SCALE GENOMIC DNA]</scope>
    <source>
        <strain evidence="10 11">DSM 6210</strain>
    </source>
</reference>
<keyword evidence="5" id="KW-0949">S-adenosyl-L-methionine</keyword>
<evidence type="ECO:0000313" key="10">
    <source>
        <dbReference type="EMBL" id="MBK1629562.1"/>
    </source>
</evidence>
<dbReference type="SUPFAM" id="SSF102114">
    <property type="entry name" value="Radical SAM enzymes"/>
    <property type="match status" value="1"/>
</dbReference>
<protein>
    <submittedName>
        <fullName evidence="10">Lysine 2,3-aminomutase</fullName>
    </submittedName>
</protein>
<dbReference type="InterPro" id="IPR058240">
    <property type="entry name" value="rSAM_sf"/>
</dbReference>
<comment type="similarity">
    <text evidence="3">Belongs to the radical SAM superfamily. KamA family.</text>
</comment>
<evidence type="ECO:0000256" key="6">
    <source>
        <dbReference type="ARBA" id="ARBA00022723"/>
    </source>
</evidence>
<evidence type="ECO:0000256" key="7">
    <source>
        <dbReference type="ARBA" id="ARBA00022898"/>
    </source>
</evidence>
<dbReference type="EMBL" id="NRRV01000003">
    <property type="protein sequence ID" value="MBK1629562.1"/>
    <property type="molecule type" value="Genomic_DNA"/>
</dbReference>
<dbReference type="PANTHER" id="PTHR30538:SF0">
    <property type="entry name" value="L-LYSINE 2,3-AMINOMUTASE AQ_1632-RELATED"/>
    <property type="match status" value="1"/>
</dbReference>
<dbReference type="InterPro" id="IPR013785">
    <property type="entry name" value="Aldolase_TIM"/>
</dbReference>
<keyword evidence="8" id="KW-0408">Iron</keyword>
<dbReference type="InterPro" id="IPR003739">
    <property type="entry name" value="Lys_aminomutase/Glu_NH3_mut"/>
</dbReference>
<evidence type="ECO:0000256" key="2">
    <source>
        <dbReference type="ARBA" id="ARBA00001966"/>
    </source>
</evidence>
<keyword evidence="6" id="KW-0479">Metal-binding</keyword>
<evidence type="ECO:0000256" key="9">
    <source>
        <dbReference type="ARBA" id="ARBA00023014"/>
    </source>
</evidence>
<evidence type="ECO:0000256" key="5">
    <source>
        <dbReference type="ARBA" id="ARBA00022691"/>
    </source>
</evidence>
<comment type="caution">
    <text evidence="10">The sequence shown here is derived from an EMBL/GenBank/DDBJ whole genome shotgun (WGS) entry which is preliminary data.</text>
</comment>
<dbReference type="SFLD" id="SFLDS00029">
    <property type="entry name" value="Radical_SAM"/>
    <property type="match status" value="1"/>
</dbReference>
<dbReference type="Proteomes" id="UP000748752">
    <property type="component" value="Unassembled WGS sequence"/>
</dbReference>
<comment type="cofactor">
    <cofactor evidence="1">
        <name>pyridoxal 5'-phosphate</name>
        <dbReference type="ChEBI" id="CHEBI:597326"/>
    </cofactor>
</comment>
<comment type="cofactor">
    <cofactor evidence="2">
        <name>[4Fe-4S] cluster</name>
        <dbReference type="ChEBI" id="CHEBI:49883"/>
    </cofactor>
</comment>
<gene>
    <name evidence="10" type="ORF">CKO31_02165</name>
</gene>
<evidence type="ECO:0000256" key="3">
    <source>
        <dbReference type="ARBA" id="ARBA00008703"/>
    </source>
</evidence>
<dbReference type="InterPro" id="IPR007197">
    <property type="entry name" value="rSAM"/>
</dbReference>
<dbReference type="PANTHER" id="PTHR30538">
    <property type="entry name" value="LYSINE 2,3-AMINOMUTASE-RELATED"/>
    <property type="match status" value="1"/>
</dbReference>
<accession>A0ABS1CCL7</accession>
<dbReference type="SFLD" id="SFLDG01070">
    <property type="entry name" value="PLP-dependent"/>
    <property type="match status" value="1"/>
</dbReference>
<keyword evidence="11" id="KW-1185">Reference proteome</keyword>
<keyword evidence="9" id="KW-0411">Iron-sulfur</keyword>
<organism evidence="10 11">
    <name type="scientific">Thiohalocapsa halophila</name>
    <dbReference type="NCBI Taxonomy" id="69359"/>
    <lineage>
        <taxon>Bacteria</taxon>
        <taxon>Pseudomonadati</taxon>
        <taxon>Pseudomonadota</taxon>
        <taxon>Gammaproteobacteria</taxon>
        <taxon>Chromatiales</taxon>
        <taxon>Chromatiaceae</taxon>
        <taxon>Thiohalocapsa</taxon>
    </lineage>
</organism>
<name>A0ABS1CCL7_9GAMM</name>
<evidence type="ECO:0000256" key="1">
    <source>
        <dbReference type="ARBA" id="ARBA00001933"/>
    </source>
</evidence>
<evidence type="ECO:0000256" key="4">
    <source>
        <dbReference type="ARBA" id="ARBA00022485"/>
    </source>
</evidence>
<evidence type="ECO:0000313" key="11">
    <source>
        <dbReference type="Proteomes" id="UP000748752"/>
    </source>
</evidence>
<dbReference type="RefSeq" id="WP_200233639.1">
    <property type="nucleotide sequence ID" value="NZ_NRRV01000003.1"/>
</dbReference>
<sequence length="466" mass="53272">MTATNLLQTGEIGASVPEQGRPFRVYTQRDLDRITAIRHLPADQRFAMKVVSTVLPFRVNEYVIERLIDWANVPDDPIFQLTFPQPGMLSPEHYAQVADLLRRDASSNIGPSTVEAELDATVARIREELNPHPAGQRELNTPRLPNGDVVTGLQHKYRETVLFFPSQGQTCHAYCSFCFRWAQFVGDKELRIATNEAEGLHAYLRQHRCVTDLLVTGGDPMVMKTRHLETYLEPLLHRDFDHVQTIRLGTKALSFWPYRFVTDPDSDALLALLERLVAAGKHVALMAHFNHWREMDTDICERAIERIRATGAEVRSQGPLLAHINDDPDAWAPLWRQQVRLGVIPYYMFVERDTGAHHHFKVPLVRAWEVYREAIQQVSGLARTVRGPSMSAGPGKVEITGVTEVAGEKVFVLRFLQARNPDWVNRPFFAQFDPQATWLDELKPAFGESEFFFEGEYRERWTGLLH</sequence>
<keyword evidence="4" id="KW-0004">4Fe-4S</keyword>
<evidence type="ECO:0000256" key="8">
    <source>
        <dbReference type="ARBA" id="ARBA00023004"/>
    </source>
</evidence>